<feature type="compositionally biased region" description="Polar residues" evidence="1">
    <location>
        <begin position="561"/>
        <end position="583"/>
    </location>
</feature>
<feature type="compositionally biased region" description="Low complexity" evidence="1">
    <location>
        <begin position="370"/>
        <end position="402"/>
    </location>
</feature>
<evidence type="ECO:0000313" key="4">
    <source>
        <dbReference type="Proteomes" id="UP000095085"/>
    </source>
</evidence>
<dbReference type="RefSeq" id="XP_020077378.1">
    <property type="nucleotide sequence ID" value="XM_020224005.1"/>
</dbReference>
<evidence type="ECO:0000259" key="2">
    <source>
        <dbReference type="PROSITE" id="PS51072"/>
    </source>
</evidence>
<dbReference type="Gene3D" id="1.20.1270.60">
    <property type="entry name" value="Arfaptin homology (AH) domain/BAR domain"/>
    <property type="match status" value="1"/>
</dbReference>
<feature type="compositionally biased region" description="Polar residues" evidence="1">
    <location>
        <begin position="293"/>
        <end position="308"/>
    </location>
</feature>
<keyword evidence="4" id="KW-1185">Reference proteome</keyword>
<dbReference type="GO" id="GO:0030117">
    <property type="term" value="C:membrane coat"/>
    <property type="evidence" value="ECO:0007669"/>
    <property type="project" value="UniProtKB-ARBA"/>
</dbReference>
<accession>A0A1E4RM97</accession>
<feature type="region of interest" description="Disordered" evidence="1">
    <location>
        <begin position="237"/>
        <end position="338"/>
    </location>
</feature>
<feature type="compositionally biased region" description="Basic residues" evidence="1">
    <location>
        <begin position="271"/>
        <end position="280"/>
    </location>
</feature>
<dbReference type="GeneID" id="30998554"/>
<feature type="compositionally biased region" description="Polar residues" evidence="1">
    <location>
        <begin position="403"/>
        <end position="422"/>
    </location>
</feature>
<feature type="compositionally biased region" description="Polar residues" evidence="1">
    <location>
        <begin position="437"/>
        <end position="450"/>
    </location>
</feature>
<feature type="compositionally biased region" description="Low complexity" evidence="1">
    <location>
        <begin position="312"/>
        <end position="329"/>
    </location>
</feature>
<feature type="region of interest" description="Disordered" evidence="1">
    <location>
        <begin position="648"/>
        <end position="687"/>
    </location>
</feature>
<dbReference type="STRING" id="984485.A0A1E4RM97"/>
<feature type="compositionally biased region" description="Polar residues" evidence="1">
    <location>
        <begin position="242"/>
        <end position="269"/>
    </location>
</feature>
<dbReference type="Proteomes" id="UP000095085">
    <property type="component" value="Unassembled WGS sequence"/>
</dbReference>
<gene>
    <name evidence="3" type="ORF">HYPBUDRAFT_9814</name>
</gene>
<dbReference type="PROSITE" id="PS51072">
    <property type="entry name" value="MHD"/>
    <property type="match status" value="1"/>
</dbReference>
<sequence length="1003" mass="110227">MTDSDAQSVFGTSILTSSSPQLAATILPTSLESTSKLVDKNFLPWFTAYSNHLQKTNQSLNQLLSVGSQFFNNIPNAGEYGNIPKLWNCLLNSIQLDIHTNELLYKQLKLETIGPLKDLSSQNNIHYSELLINSQELQEISQSLSSNPQAEYQWNVKAPQIFDNFENFKKFEKQLYFNVILNFFQSNNSNLSKNLSNNENSSNYLLSNFKIDKEMANYLDYLLKNYLPNAKPIDKSVPPLPHTTSSFPNDMHLINSSTSTPSHNPQPTSKAAKRQSKIKSKVGSIFGRKNKKSVASPTHNVNTLSNDTIPELALSTTSSLNRRSTSHSALPNKSQESLANHLNRSATTSLRNGSIKRQPSDVYQLGSLAQQRTPQHSQQPQFGKQQQQQQQQSSPPQPERSQTFQSINSTPLSPVSPNSPQVGRSVDLKQQQQQQQPVALSANSYATQDPRTPIPQKENIKQESIPQESPNVVKYGHEDESSSDDDVPIDSRGNRLSMLQKHDLDHQNNVSANDGSFSPIVPPPSNSNVQNASNNDDFLGIARSRQGSDGIYSFEAGDDTQPISATPKQEQRAFPSNSGTSNTTDEDRLPAPDVLDNEESPIRYEYHNKGDEPSSLKNNDAGNGYSGLGIGAAAGAAIGTAAGAVGIASNDNKSHSQPPPPPPSRKVAHNTSNPSGPTPPPKQNNVPQVKDRSLQIFHNLPNARESFVQPQVQIPGAFPTGGGTSSPAPIQSLISQSTGNSILKQTDLFKHNFEDERDGLNTSVAEIINVTFKNGELTKSQIVGEVAFNYNNSLQLGNLPDIKIKVQNKLDKFVVNDQFLKQVGQQEFVLDPSSILSKTLGGLKYLVQLNESQIPLLIRQIWKFENHQASLILILKLNPKYSSKISVNNLIISAALNNLIETTSASSKPEGSFNKDKNRITWRYPKPLVLFNSGLENSDEDSNQEKIIARIMTKGLASEHESGIQVKFSLSEPPVKSAKIVDANDAQIPSVHNLISGNYSSHS</sequence>
<evidence type="ECO:0000256" key="1">
    <source>
        <dbReference type="SAM" id="MobiDB-lite"/>
    </source>
</evidence>
<dbReference type="CDD" id="cd09264">
    <property type="entry name" value="AP_Syp1_MHD"/>
    <property type="match status" value="1"/>
</dbReference>
<dbReference type="OrthoDB" id="331602at2759"/>
<dbReference type="InterPro" id="IPR028565">
    <property type="entry name" value="MHD"/>
</dbReference>
<dbReference type="InterPro" id="IPR018808">
    <property type="entry name" value="Muniscin_C"/>
</dbReference>
<dbReference type="AlphaFoldDB" id="A0A1E4RM97"/>
<dbReference type="InterPro" id="IPR027267">
    <property type="entry name" value="AH/BAR_dom_sf"/>
</dbReference>
<dbReference type="InterPro" id="IPR049609">
    <property type="entry name" value="Syp1-like_MHD"/>
</dbReference>
<dbReference type="Pfam" id="PF10291">
    <property type="entry name" value="muHD"/>
    <property type="match status" value="1"/>
</dbReference>
<feature type="compositionally biased region" description="Low complexity" evidence="1">
    <location>
        <begin position="526"/>
        <end position="535"/>
    </location>
</feature>
<name>A0A1E4RM97_9ASCO</name>
<protein>
    <recommendedName>
        <fullName evidence="2">MHD domain-containing protein</fullName>
    </recommendedName>
</protein>
<feature type="domain" description="MHD" evidence="2">
    <location>
        <begin position="757"/>
        <end position="1002"/>
    </location>
</feature>
<feature type="region of interest" description="Disordered" evidence="1">
    <location>
        <begin position="369"/>
        <end position="598"/>
    </location>
</feature>
<dbReference type="InterPro" id="IPR036168">
    <property type="entry name" value="AP2_Mu_C_sf"/>
</dbReference>
<dbReference type="SUPFAM" id="SSF49447">
    <property type="entry name" value="Second domain of Mu2 adaptin subunit (ap50) of ap2 adaptor"/>
    <property type="match status" value="1"/>
</dbReference>
<reference evidence="4" key="1">
    <citation type="submission" date="2016-05" db="EMBL/GenBank/DDBJ databases">
        <title>Comparative genomics of biotechnologically important yeasts.</title>
        <authorList>
            <consortium name="DOE Joint Genome Institute"/>
            <person name="Riley R."/>
            <person name="Haridas S."/>
            <person name="Wolfe K.H."/>
            <person name="Lopes M.R."/>
            <person name="Hittinger C.T."/>
            <person name="Goker M."/>
            <person name="Salamov A."/>
            <person name="Wisecaver J."/>
            <person name="Long T.M."/>
            <person name="Aerts A.L."/>
            <person name="Barry K."/>
            <person name="Choi C."/>
            <person name="Clum A."/>
            <person name="Coughlan A.Y."/>
            <person name="Deshpande S."/>
            <person name="Douglass A.P."/>
            <person name="Hanson S.J."/>
            <person name="Klenk H.-P."/>
            <person name="Labutti K."/>
            <person name="Lapidus A."/>
            <person name="Lindquist E."/>
            <person name="Lipzen A."/>
            <person name="Meier-Kolthoff J.P."/>
            <person name="Ohm R.A."/>
            <person name="Otillar R.P."/>
            <person name="Pangilinan J."/>
            <person name="Peng Y."/>
            <person name="Rokas A."/>
            <person name="Rosa C.A."/>
            <person name="Scheuner C."/>
            <person name="Sibirny A.A."/>
            <person name="Slot J.C."/>
            <person name="Stielow J.B."/>
            <person name="Sun H."/>
            <person name="Kurtzman C.P."/>
            <person name="Blackwell M."/>
            <person name="Grigoriev I.V."/>
            <person name="Jeffries T.W."/>
        </authorList>
    </citation>
    <scope>NUCLEOTIDE SEQUENCE [LARGE SCALE GENOMIC DNA]</scope>
    <source>
        <strain evidence="4">NRRL Y-1933</strain>
    </source>
</reference>
<evidence type="ECO:0000313" key="3">
    <source>
        <dbReference type="EMBL" id="ODV68311.1"/>
    </source>
</evidence>
<dbReference type="EMBL" id="KV454539">
    <property type="protein sequence ID" value="ODV68311.1"/>
    <property type="molecule type" value="Genomic_DNA"/>
</dbReference>
<proteinExistence type="predicted"/>
<organism evidence="3 4">
    <name type="scientific">Hyphopichia burtonii NRRL Y-1933</name>
    <dbReference type="NCBI Taxonomy" id="984485"/>
    <lineage>
        <taxon>Eukaryota</taxon>
        <taxon>Fungi</taxon>
        <taxon>Dikarya</taxon>
        <taxon>Ascomycota</taxon>
        <taxon>Saccharomycotina</taxon>
        <taxon>Pichiomycetes</taxon>
        <taxon>Debaryomycetaceae</taxon>
        <taxon>Hyphopichia</taxon>
    </lineage>
</organism>